<dbReference type="InterPro" id="IPR018075">
    <property type="entry name" value="UBQ-activ_enz_E1"/>
</dbReference>
<feature type="active site" description="Glycyl thioester intermediate" evidence="10">
    <location>
        <position position="788"/>
    </location>
</feature>
<dbReference type="InterPro" id="IPR042063">
    <property type="entry name" value="Ubi_acti_E1_SCCH"/>
</dbReference>
<dbReference type="Gene3D" id="1.10.10.2660">
    <property type="entry name" value="Ubiquitin-activating enzyme E1, SCCH domain"/>
    <property type="match status" value="1"/>
</dbReference>
<dbReference type="CDD" id="cd01490">
    <property type="entry name" value="Ube1_repeat2"/>
    <property type="match status" value="1"/>
</dbReference>
<dbReference type="InterPro" id="IPR018965">
    <property type="entry name" value="Ub-activating_enz_E1_C"/>
</dbReference>
<dbReference type="Pfam" id="PF09358">
    <property type="entry name" value="E1_UFD"/>
    <property type="match status" value="1"/>
</dbReference>
<evidence type="ECO:0000256" key="11">
    <source>
        <dbReference type="RuleBase" id="RU000519"/>
    </source>
</evidence>
<dbReference type="InterPro" id="IPR032420">
    <property type="entry name" value="E1_4HB"/>
</dbReference>
<feature type="compositionally biased region" description="Polar residues" evidence="12">
    <location>
        <begin position="41"/>
        <end position="51"/>
    </location>
</feature>
<comment type="catalytic activity">
    <reaction evidence="1">
        <text>ATP + ubiquitin + [E1 ubiquitin-activating enzyme]-L-cysteine = AMP + diphosphate + S-ubiquitinyl-[E1 ubiquitin-activating enzyme]-L-cysteine.</text>
        <dbReference type="EC" id="6.2.1.45"/>
    </reaction>
</comment>
<dbReference type="PANTHER" id="PTHR10953:SF4">
    <property type="entry name" value="UBIQUITIN-ACTIVATING ENZYME E1 C-TERMINAL DOMAIN-CONTAINING PROTEIN"/>
    <property type="match status" value="1"/>
</dbReference>
<dbReference type="CDD" id="cd01491">
    <property type="entry name" value="Ube1_repeat1"/>
    <property type="match status" value="1"/>
</dbReference>
<dbReference type="Pfam" id="PF10585">
    <property type="entry name" value="UBA_E1_SCCH"/>
    <property type="match status" value="1"/>
</dbReference>
<dbReference type="Gene3D" id="3.40.50.12550">
    <property type="entry name" value="Ubiquitin-activating enzyme E1, inactive adenylation domain, subdomain 2"/>
    <property type="match status" value="1"/>
</dbReference>
<dbReference type="InterPro" id="IPR033127">
    <property type="entry name" value="UBQ-activ_enz_E1_Cys_AS"/>
</dbReference>
<gene>
    <name evidence="14" type="ORF">ODALV1_LOCUS13081</name>
</gene>
<reference evidence="14 15" key="1">
    <citation type="submission" date="2024-08" db="EMBL/GenBank/DDBJ databases">
        <authorList>
            <person name="Cucini C."/>
            <person name="Frati F."/>
        </authorList>
    </citation>
    <scope>NUCLEOTIDE SEQUENCE [LARGE SCALE GENOMIC DNA]</scope>
</reference>
<dbReference type="InterPro" id="IPR032418">
    <property type="entry name" value="E1_FCCH"/>
</dbReference>
<evidence type="ECO:0000256" key="7">
    <source>
        <dbReference type="ARBA" id="ARBA00022786"/>
    </source>
</evidence>
<keyword evidence="8 11" id="KW-0067">ATP-binding</keyword>
<keyword evidence="7 11" id="KW-0833">Ubl conjugation pathway</keyword>
<dbReference type="InterPro" id="IPR018074">
    <property type="entry name" value="UBQ-activ_enz_E1_CS"/>
</dbReference>
<dbReference type="InterPro" id="IPR000594">
    <property type="entry name" value="ThiF_NAD_FAD-bd"/>
</dbReference>
<feature type="compositionally biased region" description="Low complexity" evidence="12">
    <location>
        <begin position="25"/>
        <end position="40"/>
    </location>
</feature>
<evidence type="ECO:0000256" key="2">
    <source>
        <dbReference type="ARBA" id="ARBA00004906"/>
    </source>
</evidence>
<evidence type="ECO:0000256" key="5">
    <source>
        <dbReference type="ARBA" id="ARBA00022598"/>
    </source>
</evidence>
<dbReference type="EC" id="6.2.1.45" evidence="4"/>
<feature type="region of interest" description="Disordered" evidence="12">
    <location>
        <begin position="1"/>
        <end position="192"/>
    </location>
</feature>
<dbReference type="EMBL" id="CAXLJM020000040">
    <property type="protein sequence ID" value="CAL8108764.1"/>
    <property type="molecule type" value="Genomic_DNA"/>
</dbReference>
<evidence type="ECO:0000256" key="1">
    <source>
        <dbReference type="ARBA" id="ARBA00000488"/>
    </source>
</evidence>
<dbReference type="Pfam" id="PF16190">
    <property type="entry name" value="E1_FCCH"/>
    <property type="match status" value="1"/>
</dbReference>
<dbReference type="Gene3D" id="3.40.50.720">
    <property type="entry name" value="NAD(P)-binding Rossmann-like Domain"/>
    <property type="match status" value="1"/>
</dbReference>
<dbReference type="PROSITE" id="PS00536">
    <property type="entry name" value="UBIQUITIN_ACTIVAT_1"/>
    <property type="match status" value="1"/>
</dbReference>
<dbReference type="InterPro" id="IPR042302">
    <property type="entry name" value="E1_FCCH_sf"/>
</dbReference>
<dbReference type="PROSITE" id="PS00865">
    <property type="entry name" value="UBIQUITIN_ACTIVAT_2"/>
    <property type="match status" value="1"/>
</dbReference>
<feature type="compositionally biased region" description="Low complexity" evidence="12">
    <location>
        <begin position="1"/>
        <end position="16"/>
    </location>
</feature>
<evidence type="ECO:0000313" key="14">
    <source>
        <dbReference type="EMBL" id="CAL8108764.1"/>
    </source>
</evidence>
<dbReference type="PANTHER" id="PTHR10953">
    <property type="entry name" value="UBIQUITIN-ACTIVATING ENZYME E1"/>
    <property type="match status" value="1"/>
</dbReference>
<evidence type="ECO:0000256" key="4">
    <source>
        <dbReference type="ARBA" id="ARBA00012990"/>
    </source>
</evidence>
<evidence type="ECO:0000256" key="10">
    <source>
        <dbReference type="PROSITE-ProRule" id="PRU10132"/>
    </source>
</evidence>
<sequence length="1223" mass="135251">MEQEPTTTTQQPNTNTLPDKQVTLAAQQPAPTTNTNTTTQEESISSQVSFKNHQHHHLNQVQRNVGGVQEDKENLIEESSRRTDYSLSDSPHQAPTPRSPPRPTSLQSNSMSTAEHSRVSPAAAAAVSSTVSSPPSKKPRLLSQTPPGTAAAAGGTCSSNNSTAGVIHSSNASNGNSNNNMSGNLPQENGTNIDEGLYSRQLYVLGKDAMTRMAASNILISGVGGLGVEVAKNVILGGVRSVTLQDTKNTTWSDLTSQFYLKKSDLGKNRAAASLQQLSELNPYVSVHVTSDPLSIEYLSENRFKVVVLTEGSEQVGGGAALEALLEFCHESGIFVVLAETRGLFSRVFCDFGKGFVVVDPNGENPVSAMIASVTKESKGLVTCLDDSRHGLEDGDFVTFTEVQGMEELNGITPVQIEVTGPYTFRILQDTTGYADYIRGGIVTQVKMPKKIDFKSYKETQKAPDFLITDFAKMERSDTLNIAFQALDTFISRNGTLPRAWSEEDASTIVEIAEELAKAWEMTLDLKITRLFSYIARGQVCPMNGLIGGVVAQEVMKACSGKFNPIFQWMFFDAVECLSDNTLANLDDQGKFKTPVDEDLYSAEESRYAAQVAIFGKQFLDTLGDLNYFVVGAGAIGCELLKNFAMLGLSNRNGKLYVTDMDLIERSNLNRQFLFRPKDVGQAKSKTAAAAVQDMNPSINIEYQEQRVGPETEHIYTDDFFNKLDGVANALDNVDARIYMDRRCVYYRKPLLESGTLGTKGNTQVVIPHLTESYGSSQDPPEKSIPICTLKNFPNAIEHTLQWARDLFEGVFKQAGENAAQYLNDPSFVDRTLRLPGSQPLEVLENVRKAVVEERPKDFADCVRWSRLLWAENFHNQIEQLLFNFPPDQLTSSGAPFWSGPKRCPKSLDWGEELAKEFVYCAANLRAEMYGIPQNRDRDSVIAIADAIEVPKFVPRSGVRIAVNDAEAQAQMVGNADRNRIEELKKLIPPAEDLKASGLTNITPLEFEKDDDNNLHIDFIVAASNSRATNYQIPPADRLKSKLIAGKIIPAIATTTSVVSGLVCLELLKLAQGKSGDIEAFKNGFVNLAIPFFGFSEPITAPKNKYYEHEWTLWDRFEVEGATNGGSEMTLQQFLDYFKNEKKLEITMLSQGVCMLYSFFMQKDKREERLALPMSEVVRRVSKKRLEPHVKALVFELCCNDDEGEDVEVPYVRYLLPDNSMQQ</sequence>
<dbReference type="InterPro" id="IPR042449">
    <property type="entry name" value="Ub-E1_IAD_1"/>
</dbReference>
<dbReference type="InterPro" id="IPR045886">
    <property type="entry name" value="ThiF/MoeB/HesA"/>
</dbReference>
<evidence type="ECO:0000256" key="8">
    <source>
        <dbReference type="ARBA" id="ARBA00022840"/>
    </source>
</evidence>
<accession>A0ABP1QMC6</accession>
<evidence type="ECO:0000256" key="6">
    <source>
        <dbReference type="ARBA" id="ARBA00022741"/>
    </source>
</evidence>
<proteinExistence type="inferred from homology"/>
<dbReference type="InterPro" id="IPR000011">
    <property type="entry name" value="UBQ/SUMO-activ_enz_E1-like"/>
</dbReference>
<dbReference type="Proteomes" id="UP001642540">
    <property type="component" value="Unassembled WGS sequence"/>
</dbReference>
<keyword evidence="6 11" id="KW-0547">Nucleotide-binding</keyword>
<evidence type="ECO:0000256" key="3">
    <source>
        <dbReference type="ARBA" id="ARBA00005673"/>
    </source>
</evidence>
<dbReference type="InterPro" id="IPR038252">
    <property type="entry name" value="UBA_E1_C_sf"/>
</dbReference>
<evidence type="ECO:0000313" key="15">
    <source>
        <dbReference type="Proteomes" id="UP001642540"/>
    </source>
</evidence>
<name>A0ABP1QMC6_9HEXA</name>
<comment type="similarity">
    <text evidence="3 11">Belongs to the ubiquitin-activating E1 family.</text>
</comment>
<dbReference type="SUPFAM" id="SSF69572">
    <property type="entry name" value="Activating enzymes of the ubiquitin-like proteins"/>
    <property type="match status" value="2"/>
</dbReference>
<protein>
    <recommendedName>
        <fullName evidence="4">E1 ubiquitin-activating enzyme</fullName>
        <ecNumber evidence="4">6.2.1.45</ecNumber>
    </recommendedName>
    <alternativeName>
        <fullName evidence="9">Ubiquitin-activating enzyme E1</fullName>
    </alternativeName>
</protein>
<comment type="caution">
    <text evidence="14">The sequence shown here is derived from an EMBL/GenBank/DDBJ whole genome shotgun (WGS) entry which is preliminary data.</text>
</comment>
<evidence type="ECO:0000256" key="9">
    <source>
        <dbReference type="ARBA" id="ARBA00030371"/>
    </source>
</evidence>
<keyword evidence="15" id="KW-1185">Reference proteome</keyword>
<feature type="compositionally biased region" description="Low complexity" evidence="12">
    <location>
        <begin position="119"/>
        <end position="135"/>
    </location>
</feature>
<feature type="domain" description="Ubiquitin-activating enzyme E1 C-terminal" evidence="13">
    <location>
        <begin position="1081"/>
        <end position="1212"/>
    </location>
</feature>
<dbReference type="SMART" id="SM00985">
    <property type="entry name" value="UBA_e1_C"/>
    <property type="match status" value="1"/>
</dbReference>
<evidence type="ECO:0000256" key="12">
    <source>
        <dbReference type="SAM" id="MobiDB-lite"/>
    </source>
</evidence>
<dbReference type="InterPro" id="IPR035985">
    <property type="entry name" value="Ubiquitin-activating_enz"/>
</dbReference>
<dbReference type="NCBIfam" id="TIGR01408">
    <property type="entry name" value="Ube1"/>
    <property type="match status" value="1"/>
</dbReference>
<dbReference type="Gene3D" id="3.50.50.80">
    <property type="entry name" value="Ubiquitin-activating enzyme E1, inactive adenylation domain, subdomain 1"/>
    <property type="match status" value="1"/>
</dbReference>
<dbReference type="PRINTS" id="PR01849">
    <property type="entry name" value="UBIQUITINACT"/>
</dbReference>
<comment type="pathway">
    <text evidence="2">Protein modification; protein ubiquitination.</text>
</comment>
<feature type="compositionally biased region" description="Low complexity" evidence="12">
    <location>
        <begin position="145"/>
        <end position="156"/>
    </location>
</feature>
<feature type="compositionally biased region" description="Low complexity" evidence="12">
    <location>
        <begin position="169"/>
        <end position="184"/>
    </location>
</feature>
<organism evidence="14 15">
    <name type="scientific">Orchesella dallaii</name>
    <dbReference type="NCBI Taxonomy" id="48710"/>
    <lineage>
        <taxon>Eukaryota</taxon>
        <taxon>Metazoa</taxon>
        <taxon>Ecdysozoa</taxon>
        <taxon>Arthropoda</taxon>
        <taxon>Hexapoda</taxon>
        <taxon>Collembola</taxon>
        <taxon>Entomobryomorpha</taxon>
        <taxon>Entomobryoidea</taxon>
        <taxon>Orchesellidae</taxon>
        <taxon>Orchesellinae</taxon>
        <taxon>Orchesella</taxon>
    </lineage>
</organism>
<dbReference type="Pfam" id="PF00899">
    <property type="entry name" value="ThiF"/>
    <property type="match status" value="1"/>
</dbReference>
<feature type="compositionally biased region" description="Basic and acidic residues" evidence="12">
    <location>
        <begin position="69"/>
        <end position="84"/>
    </location>
</feature>
<dbReference type="Pfam" id="PF16191">
    <property type="entry name" value="E1_4HB"/>
    <property type="match status" value="1"/>
</dbReference>
<dbReference type="InterPro" id="IPR019572">
    <property type="entry name" value="UBA_E1_SCCH"/>
</dbReference>
<dbReference type="Gene3D" id="3.10.290.60">
    <property type="entry name" value="Ubiquitin-activating enzyme E1, UFD domain"/>
    <property type="match status" value="1"/>
</dbReference>
<evidence type="ECO:0000259" key="13">
    <source>
        <dbReference type="SMART" id="SM00985"/>
    </source>
</evidence>
<dbReference type="Gene3D" id="2.40.30.180">
    <property type="entry name" value="Ubiquitin-activating enzyme E1, FCCH domain"/>
    <property type="match status" value="1"/>
</dbReference>
<keyword evidence="5 11" id="KW-0436">Ligase</keyword>